<dbReference type="Proteomes" id="UP001162992">
    <property type="component" value="Chromosome 4"/>
</dbReference>
<evidence type="ECO:0000313" key="2">
    <source>
        <dbReference type="Proteomes" id="UP001162992"/>
    </source>
</evidence>
<protein>
    <submittedName>
        <fullName evidence="1">Uncharacterized protein</fullName>
    </submittedName>
</protein>
<keyword evidence="2" id="KW-1185">Reference proteome</keyword>
<comment type="caution">
    <text evidence="1">The sequence shown here is derived from an EMBL/GenBank/DDBJ whole genome shotgun (WGS) entry which is preliminary data.</text>
</comment>
<gene>
    <name evidence="1" type="ORF">O6H91_04G125100</name>
</gene>
<organism evidence="1 2">
    <name type="scientific">Diphasiastrum complanatum</name>
    <name type="common">Issler's clubmoss</name>
    <name type="synonym">Lycopodium complanatum</name>
    <dbReference type="NCBI Taxonomy" id="34168"/>
    <lineage>
        <taxon>Eukaryota</taxon>
        <taxon>Viridiplantae</taxon>
        <taxon>Streptophyta</taxon>
        <taxon>Embryophyta</taxon>
        <taxon>Tracheophyta</taxon>
        <taxon>Lycopodiopsida</taxon>
        <taxon>Lycopodiales</taxon>
        <taxon>Lycopodiaceae</taxon>
        <taxon>Lycopodioideae</taxon>
        <taxon>Diphasiastrum</taxon>
    </lineage>
</organism>
<reference evidence="2" key="1">
    <citation type="journal article" date="2024" name="Proc. Natl. Acad. Sci. U.S.A.">
        <title>Extraordinary preservation of gene collinearity over three hundred million years revealed in homosporous lycophytes.</title>
        <authorList>
            <person name="Li C."/>
            <person name="Wickell D."/>
            <person name="Kuo L.Y."/>
            <person name="Chen X."/>
            <person name="Nie B."/>
            <person name="Liao X."/>
            <person name="Peng D."/>
            <person name="Ji J."/>
            <person name="Jenkins J."/>
            <person name="Williams M."/>
            <person name="Shu S."/>
            <person name="Plott C."/>
            <person name="Barry K."/>
            <person name="Rajasekar S."/>
            <person name="Grimwood J."/>
            <person name="Han X."/>
            <person name="Sun S."/>
            <person name="Hou Z."/>
            <person name="He W."/>
            <person name="Dai G."/>
            <person name="Sun C."/>
            <person name="Schmutz J."/>
            <person name="Leebens-Mack J.H."/>
            <person name="Li F.W."/>
            <person name="Wang L."/>
        </authorList>
    </citation>
    <scope>NUCLEOTIDE SEQUENCE [LARGE SCALE GENOMIC DNA]</scope>
    <source>
        <strain evidence="2">cv. PW_Plant_1</strain>
    </source>
</reference>
<evidence type="ECO:0000313" key="1">
    <source>
        <dbReference type="EMBL" id="KAJ7560338.1"/>
    </source>
</evidence>
<dbReference type="EMBL" id="CM055095">
    <property type="protein sequence ID" value="KAJ7560338.1"/>
    <property type="molecule type" value="Genomic_DNA"/>
</dbReference>
<sequence length="388" mass="43912">MSSDGVRYCFIVKWLDPQTCLVWRYQLFYYTGDNSIEMYEIKNQRIFLKRVSHPEVHLEHLYLGASVTLYSRQLVIEDYGDEFTRKHLQNLQETTLALIKPDAIQQMGQIINSVHCNGFVIKQLRMCQLTTQDAQTFYKAHSGKPFYGALTTFMSSGPCVAMELVAEDAIKRWRLLLGPTCTEKAKVIAPSSLRAQFGTDGTKNACHGSDSTETAKLELAFFFVDRTLGSCARMRNCTLCIIKPHALLEGSMGAILDLILQNFDITAMELLTFSRTNATDFYEIYKGVCSDYHAMVHELASGPFLACEVCNKKGDTNPVEVVRELCGPIDPQVCKMLRPDTIRAQFGTNKVKNAIHCTDLPEDGVLESQFIFKQRFKPAQEVIKCKKF</sequence>
<proteinExistence type="predicted"/>
<name>A0ACC2E146_DIPCM</name>
<accession>A0ACC2E146</accession>